<dbReference type="PANTHER" id="PTHR12822">
    <property type="entry name" value="PROTEIN YIPF"/>
    <property type="match status" value="1"/>
</dbReference>
<accession>A0ABC8RW66</accession>
<dbReference type="InterPro" id="IPR039765">
    <property type="entry name" value="Yip5/YIPF1/YIPF2"/>
</dbReference>
<sequence length="143" mass="15855">TFSKPASGSGEPQPSGWFRTFTIAAYRPYFDVDTADVLERIKDSLFPFSGSFTEKTASNPDLLVEGCANNEKEDGLKDVQTVEKKKKKMGYGDGLSGKFWKLAYWIPREYKLRSLNFLDSSVRLAEVGSSDPKGQVNTPSVKG</sequence>
<reference evidence="1 2" key="1">
    <citation type="submission" date="2024-02" db="EMBL/GenBank/DDBJ databases">
        <authorList>
            <person name="Vignale AGUSTIN F."/>
            <person name="Sosa J E."/>
            <person name="Modenutti C."/>
        </authorList>
    </citation>
    <scope>NUCLEOTIDE SEQUENCE [LARGE SCALE GENOMIC DNA]</scope>
</reference>
<dbReference type="Proteomes" id="UP001642360">
    <property type="component" value="Unassembled WGS sequence"/>
</dbReference>
<evidence type="ECO:0000313" key="2">
    <source>
        <dbReference type="Proteomes" id="UP001642360"/>
    </source>
</evidence>
<protein>
    <submittedName>
        <fullName evidence="1">Uncharacterized protein</fullName>
    </submittedName>
</protein>
<comment type="caution">
    <text evidence="1">The sequence shown here is derived from an EMBL/GenBank/DDBJ whole genome shotgun (WGS) entry which is preliminary data.</text>
</comment>
<gene>
    <name evidence="1" type="ORF">ILEXP_LOCUS16799</name>
</gene>
<evidence type="ECO:0000313" key="1">
    <source>
        <dbReference type="EMBL" id="CAK9148810.1"/>
    </source>
</evidence>
<name>A0ABC8RW66_9AQUA</name>
<dbReference type="PANTHER" id="PTHR12822:SF2">
    <property type="entry name" value="PROTEIN YIPF"/>
    <property type="match status" value="1"/>
</dbReference>
<organism evidence="1 2">
    <name type="scientific">Ilex paraguariensis</name>
    <name type="common">yerba mate</name>
    <dbReference type="NCBI Taxonomy" id="185542"/>
    <lineage>
        <taxon>Eukaryota</taxon>
        <taxon>Viridiplantae</taxon>
        <taxon>Streptophyta</taxon>
        <taxon>Embryophyta</taxon>
        <taxon>Tracheophyta</taxon>
        <taxon>Spermatophyta</taxon>
        <taxon>Magnoliopsida</taxon>
        <taxon>eudicotyledons</taxon>
        <taxon>Gunneridae</taxon>
        <taxon>Pentapetalae</taxon>
        <taxon>asterids</taxon>
        <taxon>campanulids</taxon>
        <taxon>Aquifoliales</taxon>
        <taxon>Aquifoliaceae</taxon>
        <taxon>Ilex</taxon>
    </lineage>
</organism>
<keyword evidence="2" id="KW-1185">Reference proteome</keyword>
<dbReference type="EMBL" id="CAUOFW020001808">
    <property type="protein sequence ID" value="CAK9148810.1"/>
    <property type="molecule type" value="Genomic_DNA"/>
</dbReference>
<feature type="non-terminal residue" evidence="1">
    <location>
        <position position="1"/>
    </location>
</feature>
<proteinExistence type="predicted"/>
<dbReference type="AlphaFoldDB" id="A0ABC8RW66"/>